<dbReference type="EMBL" id="RQTK01000228">
    <property type="protein sequence ID" value="RUS83825.1"/>
    <property type="molecule type" value="Genomic_DNA"/>
</dbReference>
<sequence>MVMWVPCVKHPATPRSPNEIATCWTSSRCSSGVDKVRCPALNFYELQSPGDQPPGDIPAISDSIEHMSGEHFPDGLRDCLPYLLCSQHAIKVIRETSALISRLELRAVLAEGKLADLCHNVKVMVECETYHWKEACANEIGSKGRKSETKFMEWICNKRERMERHSACWAHPGLSNRLTDCVTEYTDLDDITHCFEQELQVEDVCSDGAIAFLQTMAVKYMKPS</sequence>
<name>A0A3S1BLT6_ELYCH</name>
<keyword evidence="2" id="KW-1185">Reference proteome</keyword>
<gene>
    <name evidence="1" type="ORF">EGW08_008406</name>
</gene>
<accession>A0A3S1BLT6</accession>
<evidence type="ECO:0000313" key="1">
    <source>
        <dbReference type="EMBL" id="RUS83825.1"/>
    </source>
</evidence>
<dbReference type="Proteomes" id="UP000271974">
    <property type="component" value="Unassembled WGS sequence"/>
</dbReference>
<protein>
    <submittedName>
        <fullName evidence="1">Uncharacterized protein</fullName>
    </submittedName>
</protein>
<dbReference type="AlphaFoldDB" id="A0A3S1BLT6"/>
<evidence type="ECO:0000313" key="2">
    <source>
        <dbReference type="Proteomes" id="UP000271974"/>
    </source>
</evidence>
<dbReference type="OrthoDB" id="10446581at2759"/>
<organism evidence="1 2">
    <name type="scientific">Elysia chlorotica</name>
    <name type="common">Eastern emerald elysia</name>
    <name type="synonym">Sea slug</name>
    <dbReference type="NCBI Taxonomy" id="188477"/>
    <lineage>
        <taxon>Eukaryota</taxon>
        <taxon>Metazoa</taxon>
        <taxon>Spiralia</taxon>
        <taxon>Lophotrochozoa</taxon>
        <taxon>Mollusca</taxon>
        <taxon>Gastropoda</taxon>
        <taxon>Heterobranchia</taxon>
        <taxon>Euthyneura</taxon>
        <taxon>Panpulmonata</taxon>
        <taxon>Sacoglossa</taxon>
        <taxon>Placobranchoidea</taxon>
        <taxon>Plakobranchidae</taxon>
        <taxon>Elysia</taxon>
    </lineage>
</organism>
<comment type="caution">
    <text evidence="1">The sequence shown here is derived from an EMBL/GenBank/DDBJ whole genome shotgun (WGS) entry which is preliminary data.</text>
</comment>
<reference evidence="1 2" key="1">
    <citation type="submission" date="2019-01" db="EMBL/GenBank/DDBJ databases">
        <title>A draft genome assembly of the solar-powered sea slug Elysia chlorotica.</title>
        <authorList>
            <person name="Cai H."/>
            <person name="Li Q."/>
            <person name="Fang X."/>
            <person name="Li J."/>
            <person name="Curtis N.E."/>
            <person name="Altenburger A."/>
            <person name="Shibata T."/>
            <person name="Feng M."/>
            <person name="Maeda T."/>
            <person name="Schwartz J.A."/>
            <person name="Shigenobu S."/>
            <person name="Lundholm N."/>
            <person name="Nishiyama T."/>
            <person name="Yang H."/>
            <person name="Hasebe M."/>
            <person name="Li S."/>
            <person name="Pierce S.K."/>
            <person name="Wang J."/>
        </authorList>
    </citation>
    <scope>NUCLEOTIDE SEQUENCE [LARGE SCALE GENOMIC DNA]</scope>
    <source>
        <strain evidence="1">EC2010</strain>
        <tissue evidence="1">Whole organism of an adult</tissue>
    </source>
</reference>
<proteinExistence type="predicted"/>